<reference evidence="5 6" key="1">
    <citation type="submission" date="2015-12" db="EMBL/GenBank/DDBJ databases">
        <authorList>
            <person name="Shamseldin A."/>
            <person name="Moawad H."/>
            <person name="Abd El-Rahim W.M."/>
            <person name="Sadowsky M.J."/>
        </authorList>
    </citation>
    <scope>NUCLEOTIDE SEQUENCE [LARGE SCALE GENOMIC DNA]</scope>
    <source>
        <strain evidence="5 6">JC234</strain>
    </source>
</reference>
<comment type="caution">
    <text evidence="5">The sequence shown here is derived from an EMBL/GenBank/DDBJ whole genome shotgun (WGS) entry which is preliminary data.</text>
</comment>
<keyword evidence="3" id="KW-0574">Periplasm</keyword>
<evidence type="ECO:0000256" key="1">
    <source>
        <dbReference type="ARBA" id="ARBA00004418"/>
    </source>
</evidence>
<evidence type="ECO:0000256" key="2">
    <source>
        <dbReference type="ARBA" id="ARBA00008520"/>
    </source>
</evidence>
<proteinExistence type="inferred from homology"/>
<comment type="subcellular location">
    <subcellularLocation>
        <location evidence="1">Periplasm</location>
    </subcellularLocation>
</comment>
<dbReference type="EMBL" id="LQZT01000016">
    <property type="protein sequence ID" value="OCW57389.1"/>
    <property type="molecule type" value="Genomic_DNA"/>
</dbReference>
<evidence type="ECO:0000256" key="4">
    <source>
        <dbReference type="SAM" id="SignalP"/>
    </source>
</evidence>
<dbReference type="PANTHER" id="PTHR43649">
    <property type="entry name" value="ARABINOSE-BINDING PROTEIN-RELATED"/>
    <property type="match status" value="1"/>
</dbReference>
<keyword evidence="4" id="KW-0732">Signal</keyword>
<dbReference type="PROSITE" id="PS51257">
    <property type="entry name" value="PROKAR_LIPOPROTEIN"/>
    <property type="match status" value="1"/>
</dbReference>
<dbReference type="GO" id="GO:0042597">
    <property type="term" value="C:periplasmic space"/>
    <property type="evidence" value="ECO:0007669"/>
    <property type="project" value="UniProtKB-SubCell"/>
</dbReference>
<dbReference type="Proteomes" id="UP000094795">
    <property type="component" value="Unassembled WGS sequence"/>
</dbReference>
<sequence length="422" mass="44862">MKKFGATVALCGLLSGTACAADASQVWHYWGGGAELDAVEALLAVANTQSPDTPIVGQDFPGSAIELRRQLQTALLGGTPPAAYQSAMGYELKTFADAGQLRDISPLWEEFGGDRIFPVGLQRVMKVDGTPYAVPLNMHAISNIFYNKALVEELGISIPTTFEDLQAACETIEAAGKGCLANAGGPFWSLYNFYVPLIAAVGTEGYFQLGSGELSFDSDEFRTALATYRDTYAKHYVANWSGKSWPQGADDVVAGRAVFYQMGDWASGYFKDVGLEPATDYDFFPAPGTGGAVVIQVDAIATPNGTDTSNAAADALLRAAASPEGQAAFNKHKGSVAANLETPTDIYDAIGVKTYETMMAAEANGAVLPNLFFLLPTELGSELGVQIERFASDPSDATMESVIETLENLRLSAKDKGLFVTW</sequence>
<organism evidence="5 6">
    <name type="scientific">Hoeflea olei</name>
    <dbReference type="NCBI Taxonomy" id="1480615"/>
    <lineage>
        <taxon>Bacteria</taxon>
        <taxon>Pseudomonadati</taxon>
        <taxon>Pseudomonadota</taxon>
        <taxon>Alphaproteobacteria</taxon>
        <taxon>Hyphomicrobiales</taxon>
        <taxon>Rhizobiaceae</taxon>
        <taxon>Hoeflea</taxon>
    </lineage>
</organism>
<dbReference type="InterPro" id="IPR006059">
    <property type="entry name" value="SBP"/>
</dbReference>
<dbReference type="AlphaFoldDB" id="A0A1C1YVB1"/>
<accession>A0A1C1YVB1</accession>
<evidence type="ECO:0008006" key="7">
    <source>
        <dbReference type="Google" id="ProtNLM"/>
    </source>
</evidence>
<feature type="signal peptide" evidence="4">
    <location>
        <begin position="1"/>
        <end position="20"/>
    </location>
</feature>
<evidence type="ECO:0000313" key="6">
    <source>
        <dbReference type="Proteomes" id="UP000094795"/>
    </source>
</evidence>
<dbReference type="InterPro" id="IPR050490">
    <property type="entry name" value="Bact_solute-bd_prot1"/>
</dbReference>
<evidence type="ECO:0000256" key="3">
    <source>
        <dbReference type="ARBA" id="ARBA00022764"/>
    </source>
</evidence>
<comment type="similarity">
    <text evidence="2">Belongs to the bacterial solute-binding protein 1 family.</text>
</comment>
<dbReference type="RefSeq" id="WP_066179238.1">
    <property type="nucleotide sequence ID" value="NZ_LQZT01000016.1"/>
</dbReference>
<dbReference type="OrthoDB" id="5897001at2"/>
<keyword evidence="6" id="KW-1185">Reference proteome</keyword>
<dbReference type="Pfam" id="PF01547">
    <property type="entry name" value="SBP_bac_1"/>
    <property type="match status" value="1"/>
</dbReference>
<dbReference type="STRING" id="1480615.AWJ14_18200"/>
<evidence type="ECO:0000313" key="5">
    <source>
        <dbReference type="EMBL" id="OCW57389.1"/>
    </source>
</evidence>
<protein>
    <recommendedName>
        <fullName evidence="7">ABC transporter substrate-binding protein</fullName>
    </recommendedName>
</protein>
<gene>
    <name evidence="5" type="ORF">AWJ14_18200</name>
</gene>
<name>A0A1C1YVB1_9HYPH</name>
<dbReference type="SUPFAM" id="SSF53850">
    <property type="entry name" value="Periplasmic binding protein-like II"/>
    <property type="match status" value="1"/>
</dbReference>
<feature type="chain" id="PRO_5008656472" description="ABC transporter substrate-binding protein" evidence="4">
    <location>
        <begin position="21"/>
        <end position="422"/>
    </location>
</feature>
<dbReference type="Gene3D" id="3.40.190.10">
    <property type="entry name" value="Periplasmic binding protein-like II"/>
    <property type="match status" value="2"/>
</dbReference>